<comment type="caution">
    <text evidence="2">The sequence shown here is derived from an EMBL/GenBank/DDBJ whole genome shotgun (WGS) entry which is preliminary data.</text>
</comment>
<dbReference type="EMBL" id="JARKIB010000243">
    <property type="protein sequence ID" value="KAJ7720164.1"/>
    <property type="molecule type" value="Genomic_DNA"/>
</dbReference>
<dbReference type="AlphaFoldDB" id="A0AAD7HGQ5"/>
<dbReference type="Proteomes" id="UP001215598">
    <property type="component" value="Unassembled WGS sequence"/>
</dbReference>
<proteinExistence type="predicted"/>
<keyword evidence="3" id="KW-1185">Reference proteome</keyword>
<organism evidence="2 3">
    <name type="scientific">Mycena metata</name>
    <dbReference type="NCBI Taxonomy" id="1033252"/>
    <lineage>
        <taxon>Eukaryota</taxon>
        <taxon>Fungi</taxon>
        <taxon>Dikarya</taxon>
        <taxon>Basidiomycota</taxon>
        <taxon>Agaricomycotina</taxon>
        <taxon>Agaricomycetes</taxon>
        <taxon>Agaricomycetidae</taxon>
        <taxon>Agaricales</taxon>
        <taxon>Marasmiineae</taxon>
        <taxon>Mycenaceae</taxon>
        <taxon>Mycena</taxon>
    </lineage>
</organism>
<reference evidence="2" key="1">
    <citation type="submission" date="2023-03" db="EMBL/GenBank/DDBJ databases">
        <title>Massive genome expansion in bonnet fungi (Mycena s.s.) driven by repeated elements and novel gene families across ecological guilds.</title>
        <authorList>
            <consortium name="Lawrence Berkeley National Laboratory"/>
            <person name="Harder C.B."/>
            <person name="Miyauchi S."/>
            <person name="Viragh M."/>
            <person name="Kuo A."/>
            <person name="Thoen E."/>
            <person name="Andreopoulos B."/>
            <person name="Lu D."/>
            <person name="Skrede I."/>
            <person name="Drula E."/>
            <person name="Henrissat B."/>
            <person name="Morin E."/>
            <person name="Kohler A."/>
            <person name="Barry K."/>
            <person name="LaButti K."/>
            <person name="Morin E."/>
            <person name="Salamov A."/>
            <person name="Lipzen A."/>
            <person name="Mereny Z."/>
            <person name="Hegedus B."/>
            <person name="Baldrian P."/>
            <person name="Stursova M."/>
            <person name="Weitz H."/>
            <person name="Taylor A."/>
            <person name="Grigoriev I.V."/>
            <person name="Nagy L.G."/>
            <person name="Martin F."/>
            <person name="Kauserud H."/>
        </authorList>
    </citation>
    <scope>NUCLEOTIDE SEQUENCE</scope>
    <source>
        <strain evidence="2">CBHHK182m</strain>
    </source>
</reference>
<evidence type="ECO:0000313" key="2">
    <source>
        <dbReference type="EMBL" id="KAJ7720164.1"/>
    </source>
</evidence>
<evidence type="ECO:0000313" key="3">
    <source>
        <dbReference type="Proteomes" id="UP001215598"/>
    </source>
</evidence>
<feature type="compositionally biased region" description="Basic and acidic residues" evidence="1">
    <location>
        <begin position="65"/>
        <end position="85"/>
    </location>
</feature>
<protein>
    <submittedName>
        <fullName evidence="2">Uncharacterized protein</fullName>
    </submittedName>
</protein>
<name>A0AAD7HGQ5_9AGAR</name>
<gene>
    <name evidence="2" type="ORF">B0H16DRAFT_1474509</name>
</gene>
<sequence length="202" mass="22720">MKIQIDVELTDGSRSVALGVCHCRGVEIPGLDEDSGPGCRAYDVTYRPAWAAARENSANLGSRCSDGEMAARQKDQRKQQPDHHPNIWCSWIGKDALGDNRNARHTVCFAQERKFTEGWSVLEIEKYYRELEIDAESISRGKISASALPKVGMRGFPSKILGNWVLRTLEGRRTRKCSIKIVLTLEYLIRIFLTPNSAFHIA</sequence>
<accession>A0AAD7HGQ5</accession>
<evidence type="ECO:0000256" key="1">
    <source>
        <dbReference type="SAM" id="MobiDB-lite"/>
    </source>
</evidence>
<feature type="region of interest" description="Disordered" evidence="1">
    <location>
        <begin position="60"/>
        <end position="85"/>
    </location>
</feature>